<sequence length="1152" mass="123506">MFTHLQVASGYSARYGASLPDALIAAAAERNLTALALTDRDTVAGSVRFAKAAMKANIRPLFGVDLAVAPSEPAASTAGRRSPARGGAFVDESAPRVTVLARDRSGWAAICRMISAAHADPADRRPLLTWSALRQHAGPGLTVLLGPDSEPLRALSAGRPDRATELLTPWREAFGDQLRLAAVAHRQGDTGPGSLRLAARTVGLAADLGIGAVLSNSVRYAHRSQAPIADVLDSARRLVPMHEQSPDPGERWLKPAAAMQEIAERIARAAGQEHGGAARLLAATEDTAAGCRLDPHGDLGIGQVFLPEDTLIGADVRPAHRVLASRCVRGMVLRGYHHDGPTWRRLDHELDIIGQLGFESYFLAIGSVVDDARAAGIRAAARGSGAGSLVVHLLGIAAANPMDHGLLMERFLSPHRRTLPDIDVDVESARRLEVYQQIFDRFGTERTCAIAMPETYRVRHAIRDAGAALGIDPDEVGRLAKAFPHIRAKDARSALAELPELRETARHAEKYGRLWDLVEGLDALPRGVAMHPCGVVISDAGLLDRTPVVPTSGEALPMSQFDKEDVEDLGLIKLDVLGVRLQSAMAHAVVEIQRTTGKKIDLDSPRDVPPGDQAAYELIRSAQTLGCFQIESPGQRDLIGRLQPETFEDLVIDISLFRPGPVAADMITPFIEARRGKRTPVYPHPDLVPALESTLGVVVFNEQVMQIVSVMTGCDLGWADVTRRALGDPQRIPKVQAWFRAQSLGRGYTTQVVDQVWEILSAMASYGFAKAHATAFAVPTYQSAWLKAHFPAAFYAGVLTHDPGMYPKRLIVADARRFGVPILPVDVQQSAADYRTESVDTPEGPVLGVRLALSEVHGISQEQTARMVDGQPYQSLADWYARARPALPVAERLARIGALESLGRGTHRRDLLLQITELHRQHQATAIPTQLALADSTSAPAPSGLPVMTAQEELGAELAVLGLDGSRHLMSDHHQLLSELGVVPAHRLADLQTGAQVLVAGAKVANQTPPNRTGKRILFATLDDGTGLIDLAFFDDAQHCAGTVFHCFLLLVRGTIARRGPRSLSVVGNQAWNLADLAAAREHGGLDAVLRQLATAATHPTAPADAEDATDPDRVLTLPTGYTLAPWADLRPAGGDATATRKLWTSSPGSAG</sequence>
<accession>A0ABV6UWL7</accession>
<dbReference type="SUPFAM" id="SSF89550">
    <property type="entry name" value="PHP domain-like"/>
    <property type="match status" value="1"/>
</dbReference>
<keyword evidence="5" id="KW-0235">DNA replication</keyword>
<dbReference type="Pfam" id="PF07733">
    <property type="entry name" value="DNA_pol3_alpha"/>
    <property type="match status" value="1"/>
</dbReference>
<dbReference type="Pfam" id="PF17657">
    <property type="entry name" value="DNA_pol3_finger"/>
    <property type="match status" value="1"/>
</dbReference>
<gene>
    <name evidence="11" type="ORF">ACEZDJ_31305</name>
</gene>
<evidence type="ECO:0000256" key="3">
    <source>
        <dbReference type="ARBA" id="ARBA00022679"/>
    </source>
</evidence>
<feature type="domain" description="Polymerase/histidinol phosphatase N-terminal" evidence="10">
    <location>
        <begin position="3"/>
        <end position="70"/>
    </location>
</feature>
<protein>
    <recommendedName>
        <fullName evidence="1">DNA-directed DNA polymerase</fullName>
        <ecNumber evidence="1">2.7.7.7</ecNumber>
    </recommendedName>
</protein>
<dbReference type="GO" id="GO:0003887">
    <property type="term" value="F:DNA-directed DNA polymerase activity"/>
    <property type="evidence" value="ECO:0007669"/>
    <property type="project" value="UniProtKB-EC"/>
</dbReference>
<dbReference type="RefSeq" id="WP_030263654.1">
    <property type="nucleotide sequence ID" value="NZ_JBHEZZ010000023.1"/>
</dbReference>
<keyword evidence="3 11" id="KW-0808">Transferase</keyword>
<dbReference type="Gene3D" id="1.10.10.1600">
    <property type="entry name" value="Bacterial DNA polymerase III alpha subunit, thumb domain"/>
    <property type="match status" value="1"/>
</dbReference>
<evidence type="ECO:0000313" key="11">
    <source>
        <dbReference type="EMBL" id="MFC1405787.1"/>
    </source>
</evidence>
<dbReference type="NCBIfam" id="TIGR00594">
    <property type="entry name" value="polc"/>
    <property type="match status" value="1"/>
</dbReference>
<dbReference type="Pfam" id="PF14579">
    <property type="entry name" value="HHH_6"/>
    <property type="match status" value="1"/>
</dbReference>
<keyword evidence="4 11" id="KW-0548">Nucleotidyltransferase</keyword>
<dbReference type="Pfam" id="PF02811">
    <property type="entry name" value="PHP"/>
    <property type="match status" value="1"/>
</dbReference>
<dbReference type="InterPro" id="IPR016195">
    <property type="entry name" value="Pol/histidinol_Pase-like"/>
</dbReference>
<dbReference type="InterPro" id="IPR011708">
    <property type="entry name" value="DNA_pol3_alpha_NTPase_dom"/>
</dbReference>
<dbReference type="Proteomes" id="UP001592528">
    <property type="component" value="Unassembled WGS sequence"/>
</dbReference>
<evidence type="ECO:0000256" key="8">
    <source>
        <dbReference type="ARBA" id="ARBA00023204"/>
    </source>
</evidence>
<dbReference type="InterPro" id="IPR004805">
    <property type="entry name" value="DnaE2/DnaE/PolC"/>
</dbReference>
<comment type="caution">
    <text evidence="11">The sequence shown here is derived from an EMBL/GenBank/DDBJ whole genome shotgun (WGS) entry which is preliminary data.</text>
</comment>
<dbReference type="InterPro" id="IPR041931">
    <property type="entry name" value="DNA_pol3_alpha_thumb_dom"/>
</dbReference>
<keyword evidence="7" id="KW-0239">DNA-directed DNA polymerase</keyword>
<dbReference type="CDD" id="cd04485">
    <property type="entry name" value="DnaE_OBF"/>
    <property type="match status" value="1"/>
</dbReference>
<name>A0ABV6UWL7_9ACTN</name>
<comment type="catalytic activity">
    <reaction evidence="9">
        <text>DNA(n) + a 2'-deoxyribonucleoside 5'-triphosphate = DNA(n+1) + diphosphate</text>
        <dbReference type="Rhea" id="RHEA:22508"/>
        <dbReference type="Rhea" id="RHEA-COMP:17339"/>
        <dbReference type="Rhea" id="RHEA-COMP:17340"/>
        <dbReference type="ChEBI" id="CHEBI:33019"/>
        <dbReference type="ChEBI" id="CHEBI:61560"/>
        <dbReference type="ChEBI" id="CHEBI:173112"/>
        <dbReference type="EC" id="2.7.7.7"/>
    </reaction>
</comment>
<evidence type="ECO:0000259" key="10">
    <source>
        <dbReference type="SMART" id="SM00481"/>
    </source>
</evidence>
<evidence type="ECO:0000256" key="4">
    <source>
        <dbReference type="ARBA" id="ARBA00022695"/>
    </source>
</evidence>
<dbReference type="InterPro" id="IPR029460">
    <property type="entry name" value="DNAPol_HHH"/>
</dbReference>
<keyword evidence="6" id="KW-0227">DNA damage</keyword>
<dbReference type="PANTHER" id="PTHR32294:SF4">
    <property type="entry name" value="ERROR-PRONE DNA POLYMERASE"/>
    <property type="match status" value="1"/>
</dbReference>
<evidence type="ECO:0000256" key="7">
    <source>
        <dbReference type="ARBA" id="ARBA00022932"/>
    </source>
</evidence>
<evidence type="ECO:0000313" key="12">
    <source>
        <dbReference type="Proteomes" id="UP001592528"/>
    </source>
</evidence>
<dbReference type="PANTHER" id="PTHR32294">
    <property type="entry name" value="DNA POLYMERASE III SUBUNIT ALPHA"/>
    <property type="match status" value="1"/>
</dbReference>
<evidence type="ECO:0000256" key="9">
    <source>
        <dbReference type="ARBA" id="ARBA00049244"/>
    </source>
</evidence>
<dbReference type="EC" id="2.7.7.7" evidence="1"/>
<dbReference type="CDD" id="cd07431">
    <property type="entry name" value="PHP_PolIIIA"/>
    <property type="match status" value="1"/>
</dbReference>
<proteinExistence type="predicted"/>
<keyword evidence="8" id="KW-0234">DNA repair</keyword>
<dbReference type="InterPro" id="IPR040982">
    <property type="entry name" value="DNA_pol3_finger"/>
</dbReference>
<dbReference type="Gene3D" id="3.20.20.140">
    <property type="entry name" value="Metal-dependent hydrolases"/>
    <property type="match status" value="1"/>
</dbReference>
<evidence type="ECO:0000256" key="1">
    <source>
        <dbReference type="ARBA" id="ARBA00012417"/>
    </source>
</evidence>
<dbReference type="InterPro" id="IPR003141">
    <property type="entry name" value="Pol/His_phosphatase_N"/>
</dbReference>
<keyword evidence="12" id="KW-1185">Reference proteome</keyword>
<evidence type="ECO:0000256" key="6">
    <source>
        <dbReference type="ARBA" id="ARBA00022763"/>
    </source>
</evidence>
<dbReference type="InterPro" id="IPR004013">
    <property type="entry name" value="PHP_dom"/>
</dbReference>
<dbReference type="SMART" id="SM00481">
    <property type="entry name" value="POLIIIAc"/>
    <property type="match status" value="1"/>
</dbReference>
<keyword evidence="2" id="KW-0963">Cytoplasm</keyword>
<reference evidence="11 12" key="1">
    <citation type="submission" date="2024-09" db="EMBL/GenBank/DDBJ databases">
        <authorList>
            <person name="Lee S.D."/>
        </authorList>
    </citation>
    <scope>NUCLEOTIDE SEQUENCE [LARGE SCALE GENOMIC DNA]</scope>
    <source>
        <strain evidence="11 12">N1-5</strain>
    </source>
</reference>
<dbReference type="EMBL" id="JBHEZZ010000023">
    <property type="protein sequence ID" value="MFC1405787.1"/>
    <property type="molecule type" value="Genomic_DNA"/>
</dbReference>
<evidence type="ECO:0000256" key="5">
    <source>
        <dbReference type="ARBA" id="ARBA00022705"/>
    </source>
</evidence>
<organism evidence="11 12">
    <name type="scientific">Streptacidiphilus cavernicola</name>
    <dbReference type="NCBI Taxonomy" id="3342716"/>
    <lineage>
        <taxon>Bacteria</taxon>
        <taxon>Bacillati</taxon>
        <taxon>Actinomycetota</taxon>
        <taxon>Actinomycetes</taxon>
        <taxon>Kitasatosporales</taxon>
        <taxon>Streptomycetaceae</taxon>
        <taxon>Streptacidiphilus</taxon>
    </lineage>
</organism>
<evidence type="ECO:0000256" key="2">
    <source>
        <dbReference type="ARBA" id="ARBA00022490"/>
    </source>
</evidence>